<reference evidence="2 3" key="1">
    <citation type="journal article" date="2023" name="Plants (Basel)">
        <title>Bridging the Gap: Combining Genomics and Transcriptomics Approaches to Understand Stylosanthes scabra, an Orphan Legume from the Brazilian Caatinga.</title>
        <authorList>
            <person name="Ferreira-Neto J.R.C."/>
            <person name="da Silva M.D."/>
            <person name="Binneck E."/>
            <person name="de Melo N.F."/>
            <person name="da Silva R.H."/>
            <person name="de Melo A.L.T.M."/>
            <person name="Pandolfi V."/>
            <person name="Bustamante F.O."/>
            <person name="Brasileiro-Vidal A.C."/>
            <person name="Benko-Iseppon A.M."/>
        </authorList>
    </citation>
    <scope>NUCLEOTIDE SEQUENCE [LARGE SCALE GENOMIC DNA]</scope>
    <source>
        <tissue evidence="2">Leaves</tissue>
    </source>
</reference>
<evidence type="ECO:0000256" key="1">
    <source>
        <dbReference type="SAM" id="Phobius"/>
    </source>
</evidence>
<keyword evidence="3" id="KW-1185">Reference proteome</keyword>
<dbReference type="Proteomes" id="UP001341840">
    <property type="component" value="Unassembled WGS sequence"/>
</dbReference>
<protein>
    <submittedName>
        <fullName evidence="2">Uncharacterized protein</fullName>
    </submittedName>
</protein>
<evidence type="ECO:0000313" key="2">
    <source>
        <dbReference type="EMBL" id="MED6226950.1"/>
    </source>
</evidence>
<sequence>KERKKPFTVAVPTVDSILRRVLFTAIGAPSTAAPCSLIIAGKRSPLQPPFVVAAPSVALLPSALPLCRKPSTVSPSSLRHPPCLALRRRGTLFVSDSVALHSSMSASQNPRPVSRNHP</sequence>
<name>A0ABU6ZYF4_9FABA</name>
<organism evidence="2 3">
    <name type="scientific">Stylosanthes scabra</name>
    <dbReference type="NCBI Taxonomy" id="79078"/>
    <lineage>
        <taxon>Eukaryota</taxon>
        <taxon>Viridiplantae</taxon>
        <taxon>Streptophyta</taxon>
        <taxon>Embryophyta</taxon>
        <taxon>Tracheophyta</taxon>
        <taxon>Spermatophyta</taxon>
        <taxon>Magnoliopsida</taxon>
        <taxon>eudicotyledons</taxon>
        <taxon>Gunneridae</taxon>
        <taxon>Pentapetalae</taxon>
        <taxon>rosids</taxon>
        <taxon>fabids</taxon>
        <taxon>Fabales</taxon>
        <taxon>Fabaceae</taxon>
        <taxon>Papilionoideae</taxon>
        <taxon>50 kb inversion clade</taxon>
        <taxon>dalbergioids sensu lato</taxon>
        <taxon>Dalbergieae</taxon>
        <taxon>Pterocarpus clade</taxon>
        <taxon>Stylosanthes</taxon>
    </lineage>
</organism>
<feature type="non-terminal residue" evidence="2">
    <location>
        <position position="1"/>
    </location>
</feature>
<gene>
    <name evidence="2" type="ORF">PIB30_108841</name>
</gene>
<comment type="caution">
    <text evidence="2">The sequence shown here is derived from an EMBL/GenBank/DDBJ whole genome shotgun (WGS) entry which is preliminary data.</text>
</comment>
<proteinExistence type="predicted"/>
<keyword evidence="1" id="KW-0472">Membrane</keyword>
<accession>A0ABU6ZYF4</accession>
<keyword evidence="1" id="KW-0812">Transmembrane</keyword>
<dbReference type="EMBL" id="JASCZI010277113">
    <property type="protein sequence ID" value="MED6226950.1"/>
    <property type="molecule type" value="Genomic_DNA"/>
</dbReference>
<feature type="transmembrane region" description="Helical" evidence="1">
    <location>
        <begin position="21"/>
        <end position="40"/>
    </location>
</feature>
<keyword evidence="1" id="KW-1133">Transmembrane helix</keyword>
<feature type="non-terminal residue" evidence="2">
    <location>
        <position position="118"/>
    </location>
</feature>
<evidence type="ECO:0000313" key="3">
    <source>
        <dbReference type="Proteomes" id="UP001341840"/>
    </source>
</evidence>